<dbReference type="Pfam" id="PF23278">
    <property type="entry name" value="Piwi_N"/>
    <property type="match status" value="1"/>
</dbReference>
<dbReference type="Gene3D" id="3.40.50.2300">
    <property type="match status" value="1"/>
</dbReference>
<dbReference type="CDD" id="cd04658">
    <property type="entry name" value="Piwi_piwi-like_Euk"/>
    <property type="match status" value="1"/>
</dbReference>
<dbReference type="SUPFAM" id="SSF53098">
    <property type="entry name" value="Ribonuclease H-like"/>
    <property type="match status" value="1"/>
</dbReference>
<feature type="domain" description="Piwi" evidence="4">
    <location>
        <begin position="621"/>
        <end position="901"/>
    </location>
</feature>
<dbReference type="PROSITE" id="PS50822">
    <property type="entry name" value="PIWI"/>
    <property type="match status" value="1"/>
</dbReference>
<name>A0ABD1DLG9_CULPP</name>
<dbReference type="GO" id="GO:0035194">
    <property type="term" value="P:regulatory ncRNA-mediated post-transcriptional gene silencing"/>
    <property type="evidence" value="ECO:0007669"/>
    <property type="project" value="UniProtKB-ARBA"/>
</dbReference>
<dbReference type="InterPro" id="IPR014811">
    <property type="entry name" value="ArgoL1"/>
</dbReference>
<dbReference type="Pfam" id="PF02170">
    <property type="entry name" value="PAZ"/>
    <property type="match status" value="1"/>
</dbReference>
<dbReference type="Proteomes" id="UP001562425">
    <property type="component" value="Unassembled WGS sequence"/>
</dbReference>
<dbReference type="GO" id="GO:0003676">
    <property type="term" value="F:nucleic acid binding"/>
    <property type="evidence" value="ECO:0007669"/>
    <property type="project" value="UniProtKB-ARBA"/>
</dbReference>
<keyword evidence="6" id="KW-1185">Reference proteome</keyword>
<evidence type="ECO:0000259" key="3">
    <source>
        <dbReference type="PROSITE" id="PS50821"/>
    </source>
</evidence>
<dbReference type="Pfam" id="PF08699">
    <property type="entry name" value="ArgoL1"/>
    <property type="match status" value="1"/>
</dbReference>
<evidence type="ECO:0000256" key="1">
    <source>
        <dbReference type="RuleBase" id="RU361178"/>
    </source>
</evidence>
<comment type="caution">
    <text evidence="5">The sequence shown here is derived from an EMBL/GenBank/DDBJ whole genome shotgun (WGS) entry which is preliminary data.</text>
</comment>
<dbReference type="InterPro" id="IPR036085">
    <property type="entry name" value="PAZ_dom_sf"/>
</dbReference>
<dbReference type="Pfam" id="PF02171">
    <property type="entry name" value="Piwi"/>
    <property type="match status" value="1"/>
</dbReference>
<dbReference type="SUPFAM" id="SSF101690">
    <property type="entry name" value="PAZ domain"/>
    <property type="match status" value="1"/>
</dbReference>
<dbReference type="InterPro" id="IPR036397">
    <property type="entry name" value="RNaseH_sf"/>
</dbReference>
<dbReference type="PANTHER" id="PTHR22891">
    <property type="entry name" value="EUKARYOTIC TRANSLATION INITIATION FACTOR 2C"/>
    <property type="match status" value="1"/>
</dbReference>
<proteinExistence type="inferred from homology"/>
<dbReference type="AlphaFoldDB" id="A0ABD1DLG9"/>
<reference evidence="5 6" key="1">
    <citation type="submission" date="2024-05" db="EMBL/GenBank/DDBJ databases">
        <title>Culex pipiens pipiens assembly and annotation.</title>
        <authorList>
            <person name="Alout H."/>
            <person name="Durand T."/>
        </authorList>
    </citation>
    <scope>NUCLEOTIDE SEQUENCE [LARGE SCALE GENOMIC DNA]</scope>
    <source>
        <strain evidence="5">HA-2024</strain>
        <tissue evidence="5">Whole body</tissue>
    </source>
</reference>
<dbReference type="SMART" id="SM00949">
    <property type="entry name" value="PAZ"/>
    <property type="match status" value="1"/>
</dbReference>
<evidence type="ECO:0000313" key="5">
    <source>
        <dbReference type="EMBL" id="KAL1400378.1"/>
    </source>
</evidence>
<feature type="region of interest" description="Disordered" evidence="2">
    <location>
        <begin position="1"/>
        <end position="149"/>
    </location>
</feature>
<feature type="compositionally biased region" description="Gly residues" evidence="2">
    <location>
        <begin position="19"/>
        <end position="46"/>
    </location>
</feature>
<protein>
    <recommendedName>
        <fullName evidence="7">Piwi</fullName>
    </recommendedName>
</protein>
<dbReference type="GO" id="GO:0004521">
    <property type="term" value="F:RNA endonuclease activity"/>
    <property type="evidence" value="ECO:0007669"/>
    <property type="project" value="UniProtKB-ARBA"/>
</dbReference>
<dbReference type="GO" id="GO:0034587">
    <property type="term" value="P:piRNA processing"/>
    <property type="evidence" value="ECO:0007669"/>
    <property type="project" value="UniProtKB-ARBA"/>
</dbReference>
<dbReference type="InterPro" id="IPR012337">
    <property type="entry name" value="RNaseH-like_sf"/>
</dbReference>
<dbReference type="PROSITE" id="PS50821">
    <property type="entry name" value="PAZ"/>
    <property type="match status" value="1"/>
</dbReference>
<dbReference type="GO" id="GO:0005737">
    <property type="term" value="C:cytoplasm"/>
    <property type="evidence" value="ECO:0007669"/>
    <property type="project" value="UniProtKB-ARBA"/>
</dbReference>
<dbReference type="CDD" id="cd02845">
    <property type="entry name" value="PAZ_piwi_like"/>
    <property type="match status" value="1"/>
</dbReference>
<dbReference type="InterPro" id="IPR003100">
    <property type="entry name" value="PAZ_dom"/>
</dbReference>
<accession>A0ABD1DLG9</accession>
<dbReference type="SMART" id="SM00950">
    <property type="entry name" value="Piwi"/>
    <property type="match status" value="1"/>
</dbReference>
<evidence type="ECO:0008006" key="7">
    <source>
        <dbReference type="Google" id="ProtNLM"/>
    </source>
</evidence>
<dbReference type="Gene3D" id="2.170.260.10">
    <property type="entry name" value="paz domain"/>
    <property type="match status" value="1"/>
</dbReference>
<feature type="compositionally biased region" description="Low complexity" evidence="2">
    <location>
        <begin position="1"/>
        <end position="18"/>
    </location>
</feature>
<feature type="compositionally biased region" description="Gly residues" evidence="2">
    <location>
        <begin position="59"/>
        <end position="72"/>
    </location>
</feature>
<dbReference type="EMBL" id="JBEHCU010005265">
    <property type="protein sequence ID" value="KAL1400378.1"/>
    <property type="molecule type" value="Genomic_DNA"/>
</dbReference>
<evidence type="ECO:0000313" key="6">
    <source>
        <dbReference type="Proteomes" id="UP001562425"/>
    </source>
</evidence>
<feature type="domain" description="PAZ" evidence="3">
    <location>
        <begin position="343"/>
        <end position="453"/>
    </location>
</feature>
<gene>
    <name evidence="5" type="ORF">pipiens_007485</name>
</gene>
<feature type="compositionally biased region" description="Low complexity" evidence="2">
    <location>
        <begin position="73"/>
        <end position="87"/>
    </location>
</feature>
<dbReference type="InterPro" id="IPR003165">
    <property type="entry name" value="Piwi"/>
</dbReference>
<organism evidence="5 6">
    <name type="scientific">Culex pipiens pipiens</name>
    <name type="common">Northern house mosquito</name>
    <dbReference type="NCBI Taxonomy" id="38569"/>
    <lineage>
        <taxon>Eukaryota</taxon>
        <taxon>Metazoa</taxon>
        <taxon>Ecdysozoa</taxon>
        <taxon>Arthropoda</taxon>
        <taxon>Hexapoda</taxon>
        <taxon>Insecta</taxon>
        <taxon>Pterygota</taxon>
        <taxon>Neoptera</taxon>
        <taxon>Endopterygota</taxon>
        <taxon>Diptera</taxon>
        <taxon>Nematocera</taxon>
        <taxon>Culicoidea</taxon>
        <taxon>Culicidae</taxon>
        <taxon>Culicinae</taxon>
        <taxon>Culicini</taxon>
        <taxon>Culex</taxon>
        <taxon>Culex</taxon>
    </lineage>
</organism>
<dbReference type="Gene3D" id="3.30.420.10">
    <property type="entry name" value="Ribonuclease H-like superfamily/Ribonuclease H"/>
    <property type="match status" value="1"/>
</dbReference>
<sequence>MADRQQQYPPFQPHQQFQRGGGRGRGGPRGRGAPGGPRGFVNGNGGQPRYPNQYHQNQSGGGYEGGNGGGNWRNGNARGGWNRPQNNGGQGYGQQRQPRDSPQLNEVVSEQPPVAGQPEVRVDAVADQQPVQRNAQVAGDRGGRGTMRSGRAIPDVVRTRAADCQVTKHGTSGRPIALTANYFRVMHTDGEAMFMYRVDFVPDIESVRVRKALMHQLKPTLGAILFDGGSMFMSRDKTRNDESEITTKELQSQQDYLVKIKKVGTIDWTSEMALTVLNLINRRGMGGLRLQQIGRNFFDPNGKVRIAEFGLELYPGYITSIRQHEQDILMCAEVTHKVMREDTCYGILRSCMANGGNWQADFTRAILGTVVMATYGRNSTYTVNDVEFNTTPEHSFETANGRMTFLEYYRNQYNITIRDPRQPMLVSRARARDIRAGRPELLYLVPELMRATGLTDEMRRNFTLMRALADHTRLTPDRRMQRLEAFNQRLQQTPESIEIFRYWKTELDRRLVELPGRVLHPEKILFHEQQLNLCVTPDASAEWQMAFRNNQMYRSERLQNWFLMVPRSWDRLVSGFVECLRQAARGMRFEVADPQLIRIDNDSPMAYVSALNQIVNRDPQLIMCIVSNDKADRYAAIKTKCCVERAIATQVIKAKTITPKGGNVRTLMSVATKVAIQLNCKIGGIPWIVANPLRSVMVIGDQLPRVHREELPQLYYHRQPHSAGWRSFNYASQNVIQRFRAYRDEFQNLPNRIIIYRDGVGDGQLKYVHDLEITSIKEKLKLITKDAPTSPKLTFLVVSKRINTRLFHDKRNPVPGTIVDDVITLPERNDFYLVSQSVRQGTVSPTSYNVLYDESGLTADQLQVYSYKQTHLYYNWSGTVGVPAVCQYAHKLAALAGQHLHQAPHSDLEKKLYYL</sequence>
<comment type="similarity">
    <text evidence="1">Belongs to the argonaute family.</text>
</comment>
<evidence type="ECO:0000256" key="2">
    <source>
        <dbReference type="SAM" id="MobiDB-lite"/>
    </source>
</evidence>
<evidence type="ECO:0000259" key="4">
    <source>
        <dbReference type="PROSITE" id="PS50822"/>
    </source>
</evidence>